<dbReference type="AlphaFoldDB" id="A0A1V6SQB2"/>
<protein>
    <submittedName>
        <fullName evidence="1">Uncharacterized protein</fullName>
    </submittedName>
</protein>
<dbReference type="SUPFAM" id="SSF55144">
    <property type="entry name" value="LigT-like"/>
    <property type="match status" value="1"/>
</dbReference>
<accession>A0A1V6SQB2</accession>
<proteinExistence type="predicted"/>
<evidence type="ECO:0000313" key="1">
    <source>
        <dbReference type="EMBL" id="OQE15884.1"/>
    </source>
</evidence>
<evidence type="ECO:0000313" key="2">
    <source>
        <dbReference type="Proteomes" id="UP000191285"/>
    </source>
</evidence>
<dbReference type="InterPro" id="IPR009097">
    <property type="entry name" value="Cyclic_Pdiesterase"/>
</dbReference>
<name>A0A1V6SQB2_9EURO</name>
<organism evidence="1 2">
    <name type="scientific">Penicillium steckii</name>
    <dbReference type="NCBI Taxonomy" id="303698"/>
    <lineage>
        <taxon>Eukaryota</taxon>
        <taxon>Fungi</taxon>
        <taxon>Dikarya</taxon>
        <taxon>Ascomycota</taxon>
        <taxon>Pezizomycotina</taxon>
        <taxon>Eurotiomycetes</taxon>
        <taxon>Eurotiomycetidae</taxon>
        <taxon>Eurotiales</taxon>
        <taxon>Aspergillaceae</taxon>
        <taxon>Penicillium</taxon>
    </lineage>
</organism>
<dbReference type="Gene3D" id="3.90.1140.10">
    <property type="entry name" value="Cyclic phosphodiesterase"/>
    <property type="match status" value="1"/>
</dbReference>
<reference evidence="2" key="1">
    <citation type="journal article" date="2017" name="Nat. Microbiol.">
        <title>Global analysis of biosynthetic gene clusters reveals vast potential of secondary metabolite production in Penicillium species.</title>
        <authorList>
            <person name="Nielsen J.C."/>
            <person name="Grijseels S."/>
            <person name="Prigent S."/>
            <person name="Ji B."/>
            <person name="Dainat J."/>
            <person name="Nielsen K.F."/>
            <person name="Frisvad J.C."/>
            <person name="Workman M."/>
            <person name="Nielsen J."/>
        </authorList>
    </citation>
    <scope>NUCLEOTIDE SEQUENCE [LARGE SCALE GENOMIC DNA]</scope>
    <source>
        <strain evidence="2">IBT 24891</strain>
    </source>
</reference>
<comment type="caution">
    <text evidence="1">The sequence shown here is derived from an EMBL/GenBank/DDBJ whole genome shotgun (WGS) entry which is preliminary data.</text>
</comment>
<gene>
    <name evidence="1" type="ORF">PENSTE_c026G08200</name>
</gene>
<dbReference type="STRING" id="303698.A0A1V6SQB2"/>
<keyword evidence="2" id="KW-1185">Reference proteome</keyword>
<dbReference type="EMBL" id="MLKD01000026">
    <property type="protein sequence ID" value="OQE15884.1"/>
    <property type="molecule type" value="Genomic_DNA"/>
</dbReference>
<dbReference type="Proteomes" id="UP000191285">
    <property type="component" value="Unassembled WGS sequence"/>
</dbReference>
<sequence length="268" mass="30060">MTVTAPKVPKPNQFQQFITACGDDPYLENILKSEKGMIQYEDPRKNLVIGSRPPRHICGLIYEIQQEIASVAGPCLWLTPQENLHMTTSELLSSCSESEVDEVSAIVQPTLSIEETMSYTLTHSTRLIRPVISYDATAFALSFVPAAEKTIDAYTYHHLRRDMWDIMSKSECQIGSRYYLPSAHVTIARFAIPPEADRSKTLEDLCGRATVMVKKIESINQILESTDWKQFGSPSRGEWVVGHERGLEFNKGCSWYGGGEAVYVGQGF</sequence>
<dbReference type="PROSITE" id="PS51257">
    <property type="entry name" value="PROKAR_LIPOPROTEIN"/>
    <property type="match status" value="1"/>
</dbReference>
<dbReference type="OrthoDB" id="2967263at2759"/>